<comment type="similarity">
    <text evidence="2">Belongs to the RecA family. RAD51 subfamily.</text>
</comment>
<dbReference type="Proteomes" id="UP000734854">
    <property type="component" value="Unassembled WGS sequence"/>
</dbReference>
<organism evidence="11 12">
    <name type="scientific">Zingiber officinale</name>
    <name type="common">Ginger</name>
    <name type="synonym">Amomum zingiber</name>
    <dbReference type="NCBI Taxonomy" id="94328"/>
    <lineage>
        <taxon>Eukaryota</taxon>
        <taxon>Viridiplantae</taxon>
        <taxon>Streptophyta</taxon>
        <taxon>Embryophyta</taxon>
        <taxon>Tracheophyta</taxon>
        <taxon>Spermatophyta</taxon>
        <taxon>Magnoliopsida</taxon>
        <taxon>Liliopsida</taxon>
        <taxon>Zingiberales</taxon>
        <taxon>Zingiberaceae</taxon>
        <taxon>Zingiber</taxon>
    </lineage>
</organism>
<keyword evidence="4" id="KW-0227">DNA damage</keyword>
<evidence type="ECO:0000256" key="3">
    <source>
        <dbReference type="ARBA" id="ARBA00022741"/>
    </source>
</evidence>
<keyword evidence="6" id="KW-0238">DNA-binding</keyword>
<dbReference type="GO" id="GO:0000724">
    <property type="term" value="P:double-strand break repair via homologous recombination"/>
    <property type="evidence" value="ECO:0007669"/>
    <property type="project" value="TreeGrafter"/>
</dbReference>
<keyword evidence="9" id="KW-0539">Nucleus</keyword>
<dbReference type="InterPro" id="IPR051988">
    <property type="entry name" value="HRR_RAD51_Paralog"/>
</dbReference>
<dbReference type="Gene3D" id="3.40.50.300">
    <property type="entry name" value="P-loop containing nucleotide triphosphate hydrolases"/>
    <property type="match status" value="1"/>
</dbReference>
<dbReference type="EMBL" id="JACMSC010000004">
    <property type="protein sequence ID" value="KAG6526199.1"/>
    <property type="molecule type" value="Genomic_DNA"/>
</dbReference>
<dbReference type="GO" id="GO:0000400">
    <property type="term" value="F:four-way junction DNA binding"/>
    <property type="evidence" value="ECO:0007669"/>
    <property type="project" value="TreeGrafter"/>
</dbReference>
<dbReference type="SUPFAM" id="SSF52540">
    <property type="entry name" value="P-loop containing nucleoside triphosphate hydrolases"/>
    <property type="match status" value="1"/>
</dbReference>
<reference evidence="11 12" key="1">
    <citation type="submission" date="2020-08" db="EMBL/GenBank/DDBJ databases">
        <title>Plant Genome Project.</title>
        <authorList>
            <person name="Zhang R.-G."/>
        </authorList>
    </citation>
    <scope>NUCLEOTIDE SEQUENCE [LARGE SCALE GENOMIC DNA]</scope>
    <source>
        <tissue evidence="11">Rhizome</tissue>
    </source>
</reference>
<dbReference type="GO" id="GO:0005657">
    <property type="term" value="C:replication fork"/>
    <property type="evidence" value="ECO:0007669"/>
    <property type="project" value="TreeGrafter"/>
</dbReference>
<keyword evidence="3" id="KW-0547">Nucleotide-binding</keyword>
<dbReference type="GO" id="GO:0033063">
    <property type="term" value="C:Rad51B-Rad51C-Rad51D-XRCC2 complex"/>
    <property type="evidence" value="ECO:0007669"/>
    <property type="project" value="TreeGrafter"/>
</dbReference>
<dbReference type="GO" id="GO:0007131">
    <property type="term" value="P:reciprocal meiotic recombination"/>
    <property type="evidence" value="ECO:0007669"/>
    <property type="project" value="TreeGrafter"/>
</dbReference>
<dbReference type="PANTHER" id="PTHR46457">
    <property type="entry name" value="DNA REPAIR PROTEIN RAD51 HOMOLOG 4"/>
    <property type="match status" value="1"/>
</dbReference>
<proteinExistence type="inferred from homology"/>
<dbReference type="GO" id="GO:0000723">
    <property type="term" value="P:telomere maintenance"/>
    <property type="evidence" value="ECO:0007669"/>
    <property type="project" value="TreeGrafter"/>
</dbReference>
<dbReference type="GO" id="GO:0005815">
    <property type="term" value="C:microtubule organizing center"/>
    <property type="evidence" value="ECO:0007669"/>
    <property type="project" value="TreeGrafter"/>
</dbReference>
<dbReference type="PROSITE" id="PS50162">
    <property type="entry name" value="RECA_2"/>
    <property type="match status" value="1"/>
</dbReference>
<comment type="subcellular location">
    <subcellularLocation>
        <location evidence="1">Nucleus</location>
    </subcellularLocation>
</comment>
<dbReference type="GO" id="GO:0003697">
    <property type="term" value="F:single-stranded DNA binding"/>
    <property type="evidence" value="ECO:0007669"/>
    <property type="project" value="TreeGrafter"/>
</dbReference>
<dbReference type="GO" id="GO:0005524">
    <property type="term" value="F:ATP binding"/>
    <property type="evidence" value="ECO:0007669"/>
    <property type="project" value="UniProtKB-KW"/>
</dbReference>
<gene>
    <name evidence="11" type="ORF">ZIOFF_016179</name>
</gene>
<evidence type="ECO:0000259" key="10">
    <source>
        <dbReference type="PROSITE" id="PS50162"/>
    </source>
</evidence>
<accession>A0A8J5LUV4</accession>
<sequence length="253" mass="27730">MREIFMTVGSRQPPWFNGLELLEDAKQNKHVLPSGCEGIDILLEGGFRIGQLTEIVGPSSSGKTQMCLRSALGVADMNLGSVFFLDTCNSFSSNRIASMINQHTATSVEEDGETRVKRIMSRILCQSVYDIFELLDILRQLENRLSYQEKSNGNSIRLLIIDSIATLVAPILGSKNSQGRMLTISTGILLKRIANDYNLSVLRKGNEVLVSYKSLDNVVGQGGIGDEDKGWVIGALVEDMEQMPGDLAAAEML</sequence>
<dbReference type="GO" id="GO:0042148">
    <property type="term" value="P:DNA strand invasion"/>
    <property type="evidence" value="ECO:0007669"/>
    <property type="project" value="TreeGrafter"/>
</dbReference>
<evidence type="ECO:0000256" key="6">
    <source>
        <dbReference type="ARBA" id="ARBA00023125"/>
    </source>
</evidence>
<dbReference type="InterPro" id="IPR020588">
    <property type="entry name" value="RecA_ATP-bd"/>
</dbReference>
<dbReference type="GO" id="GO:0140664">
    <property type="term" value="F:ATP-dependent DNA damage sensor activity"/>
    <property type="evidence" value="ECO:0007669"/>
    <property type="project" value="InterPro"/>
</dbReference>
<evidence type="ECO:0000256" key="5">
    <source>
        <dbReference type="ARBA" id="ARBA00022840"/>
    </source>
</evidence>
<dbReference type="InterPro" id="IPR047323">
    <property type="entry name" value="Rad51D_C"/>
</dbReference>
<dbReference type="Pfam" id="PF08423">
    <property type="entry name" value="Rad51"/>
    <property type="match status" value="1"/>
</dbReference>
<evidence type="ECO:0000256" key="9">
    <source>
        <dbReference type="ARBA" id="ARBA00023242"/>
    </source>
</evidence>
<keyword evidence="8" id="KW-0234">DNA repair</keyword>
<keyword evidence="5" id="KW-0067">ATP-binding</keyword>
<evidence type="ECO:0000256" key="2">
    <source>
        <dbReference type="ARBA" id="ARBA00007095"/>
    </source>
</evidence>
<name>A0A8J5LUV4_ZINOF</name>
<dbReference type="InterPro" id="IPR013632">
    <property type="entry name" value="Rad51_C"/>
</dbReference>
<keyword evidence="7" id="KW-0233">DNA recombination</keyword>
<dbReference type="PANTHER" id="PTHR46457:SF1">
    <property type="entry name" value="DNA REPAIR PROTEIN RAD51 HOMOLOG 4"/>
    <property type="match status" value="1"/>
</dbReference>
<evidence type="ECO:0000256" key="1">
    <source>
        <dbReference type="ARBA" id="ARBA00004123"/>
    </source>
</evidence>
<comment type="caution">
    <text evidence="11">The sequence shown here is derived from an EMBL/GenBank/DDBJ whole genome shotgun (WGS) entry which is preliminary data.</text>
</comment>
<evidence type="ECO:0000256" key="7">
    <source>
        <dbReference type="ARBA" id="ARBA00023172"/>
    </source>
</evidence>
<dbReference type="InterPro" id="IPR027417">
    <property type="entry name" value="P-loop_NTPase"/>
</dbReference>
<protein>
    <recommendedName>
        <fullName evidence="10">RecA family profile 1 domain-containing protein</fullName>
    </recommendedName>
</protein>
<evidence type="ECO:0000256" key="4">
    <source>
        <dbReference type="ARBA" id="ARBA00022763"/>
    </source>
</evidence>
<evidence type="ECO:0000313" key="12">
    <source>
        <dbReference type="Proteomes" id="UP000734854"/>
    </source>
</evidence>
<dbReference type="CDD" id="cd19489">
    <property type="entry name" value="Rad51D"/>
    <property type="match status" value="1"/>
</dbReference>
<evidence type="ECO:0000256" key="8">
    <source>
        <dbReference type="ARBA" id="ARBA00023204"/>
    </source>
</evidence>
<feature type="domain" description="RecA family profile 1" evidence="10">
    <location>
        <begin position="28"/>
        <end position="208"/>
    </location>
</feature>
<dbReference type="AlphaFoldDB" id="A0A8J5LUV4"/>
<keyword evidence="12" id="KW-1185">Reference proteome</keyword>
<evidence type="ECO:0000313" key="11">
    <source>
        <dbReference type="EMBL" id="KAG6526199.1"/>
    </source>
</evidence>